<sequence length="246" mass="27267">MSRTPAPASPLALVLPCYNPPAGWTANIVSSLARFEALLPTEARPVHLYLVNDGSAAVTDDDVHFLRASLPHFTYLTYSLNKGKGYALRTGISQVTEPMCLFTDIDFPYEETSMATVLEALRTGQCDVAVGTRDEAYYAKVPAGRVFISKMLRRSTGLLLGLPVSDTQCGLKGFNEQGRHVFLRGKIDRYLFDLEFIFLASRPGARLRVRPVPVRLKPGVIFSRMNPKILLNESGSFLKILLARFI</sequence>
<name>A0A238V3G1_9BACT</name>
<proteinExistence type="predicted"/>
<dbReference type="SUPFAM" id="SSF53448">
    <property type="entry name" value="Nucleotide-diphospho-sugar transferases"/>
    <property type="match status" value="1"/>
</dbReference>
<dbReference type="GO" id="GO:0016740">
    <property type="term" value="F:transferase activity"/>
    <property type="evidence" value="ECO:0007669"/>
    <property type="project" value="UniProtKB-KW"/>
</dbReference>
<dbReference type="PANTHER" id="PTHR10859">
    <property type="entry name" value="GLYCOSYL TRANSFERASE"/>
    <property type="match status" value="1"/>
</dbReference>
<dbReference type="GO" id="GO:0006487">
    <property type="term" value="P:protein N-linked glycosylation"/>
    <property type="evidence" value="ECO:0007669"/>
    <property type="project" value="TreeGrafter"/>
</dbReference>
<protein>
    <submittedName>
        <fullName evidence="2">Glycosyl transferase family 2</fullName>
    </submittedName>
</protein>
<keyword evidence="3" id="KW-1185">Reference proteome</keyword>
<evidence type="ECO:0000313" key="3">
    <source>
        <dbReference type="Proteomes" id="UP000198310"/>
    </source>
</evidence>
<dbReference type="InterPro" id="IPR029044">
    <property type="entry name" value="Nucleotide-diphossugar_trans"/>
</dbReference>
<dbReference type="AlphaFoldDB" id="A0A238V3G1"/>
<gene>
    <name evidence="2" type="ORF">SAMN06269173_10150</name>
</gene>
<reference evidence="3" key="1">
    <citation type="submission" date="2017-06" db="EMBL/GenBank/DDBJ databases">
        <authorList>
            <person name="Varghese N."/>
            <person name="Submissions S."/>
        </authorList>
    </citation>
    <scope>NUCLEOTIDE SEQUENCE [LARGE SCALE GENOMIC DNA]</scope>
    <source>
        <strain evidence="3">DSM 28041</strain>
    </source>
</reference>
<feature type="domain" description="Glycosyltransferase 2-like" evidence="1">
    <location>
        <begin position="14"/>
        <end position="174"/>
    </location>
</feature>
<dbReference type="Proteomes" id="UP000198310">
    <property type="component" value="Unassembled WGS sequence"/>
</dbReference>
<evidence type="ECO:0000313" key="2">
    <source>
        <dbReference type="EMBL" id="SNR28796.1"/>
    </source>
</evidence>
<dbReference type="PANTHER" id="PTHR10859:SF91">
    <property type="entry name" value="DOLICHYL-PHOSPHATE BETA-GLUCOSYLTRANSFERASE"/>
    <property type="match status" value="1"/>
</dbReference>
<dbReference type="EMBL" id="FZNS01000001">
    <property type="protein sequence ID" value="SNR28796.1"/>
    <property type="molecule type" value="Genomic_DNA"/>
</dbReference>
<keyword evidence="2" id="KW-0808">Transferase</keyword>
<dbReference type="Pfam" id="PF00535">
    <property type="entry name" value="Glycos_transf_2"/>
    <property type="match status" value="1"/>
</dbReference>
<dbReference type="RefSeq" id="WP_052695371.1">
    <property type="nucleotide sequence ID" value="NZ_FZNS01000001.1"/>
</dbReference>
<organism evidence="2 3">
    <name type="scientific">Hymenobacter mucosus</name>
    <dbReference type="NCBI Taxonomy" id="1411120"/>
    <lineage>
        <taxon>Bacteria</taxon>
        <taxon>Pseudomonadati</taxon>
        <taxon>Bacteroidota</taxon>
        <taxon>Cytophagia</taxon>
        <taxon>Cytophagales</taxon>
        <taxon>Hymenobacteraceae</taxon>
        <taxon>Hymenobacter</taxon>
    </lineage>
</organism>
<dbReference type="Gene3D" id="3.90.550.10">
    <property type="entry name" value="Spore Coat Polysaccharide Biosynthesis Protein SpsA, Chain A"/>
    <property type="match status" value="1"/>
</dbReference>
<evidence type="ECO:0000259" key="1">
    <source>
        <dbReference type="Pfam" id="PF00535"/>
    </source>
</evidence>
<dbReference type="InterPro" id="IPR001173">
    <property type="entry name" value="Glyco_trans_2-like"/>
</dbReference>
<accession>A0A238V3G1</accession>